<gene>
    <name evidence="4" type="ORF">A3O14_03905</name>
</gene>
<dbReference type="SUPFAM" id="SSF46689">
    <property type="entry name" value="Homeodomain-like"/>
    <property type="match status" value="1"/>
</dbReference>
<dbReference type="PANTHER" id="PTHR43479">
    <property type="entry name" value="ACREF/ENVCD OPERON REPRESSOR-RELATED"/>
    <property type="match status" value="1"/>
</dbReference>
<dbReference type="RefSeq" id="WP_064207899.1">
    <property type="nucleotide sequence ID" value="NZ_LVKC01000017.1"/>
</dbReference>
<evidence type="ECO:0000259" key="3">
    <source>
        <dbReference type="PROSITE" id="PS50977"/>
    </source>
</evidence>
<evidence type="ECO:0000313" key="5">
    <source>
        <dbReference type="Proteomes" id="UP000078520"/>
    </source>
</evidence>
<dbReference type="GO" id="GO:0003677">
    <property type="term" value="F:DNA binding"/>
    <property type="evidence" value="ECO:0007669"/>
    <property type="project" value="UniProtKB-UniRule"/>
</dbReference>
<dbReference type="InterPro" id="IPR050624">
    <property type="entry name" value="HTH-type_Tx_Regulator"/>
</dbReference>
<evidence type="ECO:0000256" key="1">
    <source>
        <dbReference type="ARBA" id="ARBA00023125"/>
    </source>
</evidence>
<reference evidence="5" key="1">
    <citation type="submission" date="2016-03" db="EMBL/GenBank/DDBJ databases">
        <authorList>
            <person name="Johnson T.J."/>
            <person name="Youmans B."/>
            <person name="Case K."/>
            <person name="Noll S."/>
        </authorList>
    </citation>
    <scope>NUCLEOTIDE SEQUENCE [LARGE SCALE GENOMIC DNA]</scope>
    <source>
        <strain evidence="5">UMNLAv8</strain>
    </source>
</reference>
<dbReference type="OrthoDB" id="9812484at2"/>
<comment type="caution">
    <text evidence="4">The sequence shown here is derived from an EMBL/GenBank/DDBJ whole genome shotgun (WGS) entry which is preliminary data.</text>
</comment>
<feature type="DNA-binding region" description="H-T-H motif" evidence="2">
    <location>
        <begin position="34"/>
        <end position="53"/>
    </location>
</feature>
<proteinExistence type="predicted"/>
<dbReference type="Proteomes" id="UP000078520">
    <property type="component" value="Unassembled WGS sequence"/>
</dbReference>
<dbReference type="AlphaFoldDB" id="A0A179CSH7"/>
<protein>
    <recommendedName>
        <fullName evidence="3">HTH tetR-type domain-containing protein</fullName>
    </recommendedName>
</protein>
<sequence length="213" mass="25704">MPKQTFLNLPQEKQRRLLKAGFEEFSRVPAIDASISNIIKLAEIPRGSFYQYFEDKYDLQTYLVMQFSQEWYRTWHQLLQEHQGDFFAAVPLLFKDILDMMRNEKNHAFWKNTFFQFRNSKEMRKALHQQRRSKHDDDRELINQQKLRIELTEHNYVLLNRQITTMMIQSISMYFMADRFNVDDPYQEAIQNFNTLLNWLQFGIQGKGGNADD</sequence>
<dbReference type="Pfam" id="PF17924">
    <property type="entry name" value="TetR_C_19"/>
    <property type="match status" value="1"/>
</dbReference>
<dbReference type="InterPro" id="IPR009057">
    <property type="entry name" value="Homeodomain-like_sf"/>
</dbReference>
<evidence type="ECO:0000313" key="4">
    <source>
        <dbReference type="EMBL" id="OAQ08364.1"/>
    </source>
</evidence>
<dbReference type="Gene3D" id="1.10.357.10">
    <property type="entry name" value="Tetracycline Repressor, domain 2"/>
    <property type="match status" value="1"/>
</dbReference>
<dbReference type="PANTHER" id="PTHR43479:SF11">
    <property type="entry name" value="ACREF_ENVCD OPERON REPRESSOR-RELATED"/>
    <property type="match status" value="1"/>
</dbReference>
<dbReference type="PROSITE" id="PS50977">
    <property type="entry name" value="HTH_TETR_2"/>
    <property type="match status" value="1"/>
</dbReference>
<name>A0A179CSH7_9LACO</name>
<organism evidence="4 5">
    <name type="scientific">Ligilactobacillus aviarius</name>
    <dbReference type="NCBI Taxonomy" id="1606"/>
    <lineage>
        <taxon>Bacteria</taxon>
        <taxon>Bacillati</taxon>
        <taxon>Bacillota</taxon>
        <taxon>Bacilli</taxon>
        <taxon>Lactobacillales</taxon>
        <taxon>Lactobacillaceae</taxon>
        <taxon>Ligilactobacillus</taxon>
    </lineage>
</organism>
<keyword evidence="1 2" id="KW-0238">DNA-binding</keyword>
<accession>A0A179CSH7</accession>
<evidence type="ECO:0000256" key="2">
    <source>
        <dbReference type="PROSITE-ProRule" id="PRU00335"/>
    </source>
</evidence>
<dbReference type="InterPro" id="IPR001647">
    <property type="entry name" value="HTH_TetR"/>
</dbReference>
<feature type="domain" description="HTH tetR-type" evidence="3">
    <location>
        <begin position="11"/>
        <end position="71"/>
    </location>
</feature>
<dbReference type="EMBL" id="LVKI01000012">
    <property type="protein sequence ID" value="OAQ08364.1"/>
    <property type="molecule type" value="Genomic_DNA"/>
</dbReference>